<keyword evidence="2" id="KW-0812">Transmembrane</keyword>
<dbReference type="RefSeq" id="WP_187019294.1">
    <property type="nucleotide sequence ID" value="NZ_JACOPB010000001.1"/>
</dbReference>
<feature type="transmembrane region" description="Helical" evidence="2">
    <location>
        <begin position="268"/>
        <end position="291"/>
    </location>
</feature>
<feature type="compositionally biased region" description="Basic and acidic residues" evidence="1">
    <location>
        <begin position="1"/>
        <end position="19"/>
    </location>
</feature>
<evidence type="ECO:0000313" key="3">
    <source>
        <dbReference type="EMBL" id="MBC5706983.1"/>
    </source>
</evidence>
<protein>
    <recommendedName>
        <fullName evidence="5">DUF4190 domain-containing protein</fullName>
    </recommendedName>
</protein>
<feature type="compositionally biased region" description="Low complexity" evidence="1">
    <location>
        <begin position="51"/>
        <end position="85"/>
    </location>
</feature>
<feature type="region of interest" description="Disordered" evidence="1">
    <location>
        <begin position="1"/>
        <end position="145"/>
    </location>
</feature>
<evidence type="ECO:0008006" key="5">
    <source>
        <dbReference type="Google" id="ProtNLM"/>
    </source>
</evidence>
<comment type="caution">
    <text evidence="3">The sequence shown here is derived from an EMBL/GenBank/DDBJ whole genome shotgun (WGS) entry which is preliminary data.</text>
</comment>
<organism evidence="3 4">
    <name type="scientific">Hungatella hominis</name>
    <dbReference type="NCBI Taxonomy" id="2763050"/>
    <lineage>
        <taxon>Bacteria</taxon>
        <taxon>Bacillati</taxon>
        <taxon>Bacillota</taxon>
        <taxon>Clostridia</taxon>
        <taxon>Lachnospirales</taxon>
        <taxon>Lachnospiraceae</taxon>
        <taxon>Hungatella</taxon>
    </lineage>
</organism>
<name>A0ABR7H1H1_9FIRM</name>
<evidence type="ECO:0000256" key="2">
    <source>
        <dbReference type="SAM" id="Phobius"/>
    </source>
</evidence>
<keyword evidence="2" id="KW-0472">Membrane</keyword>
<reference evidence="3 4" key="1">
    <citation type="submission" date="2020-08" db="EMBL/GenBank/DDBJ databases">
        <title>Genome public.</title>
        <authorList>
            <person name="Liu C."/>
            <person name="Sun Q."/>
        </authorList>
    </citation>
    <scope>NUCLEOTIDE SEQUENCE [LARGE SCALE GENOMIC DNA]</scope>
    <source>
        <strain evidence="3 4">NSJ-66</strain>
    </source>
</reference>
<feature type="transmembrane region" description="Helical" evidence="2">
    <location>
        <begin position="223"/>
        <end position="256"/>
    </location>
</feature>
<dbReference type="EMBL" id="JACOPB010000001">
    <property type="protein sequence ID" value="MBC5706983.1"/>
    <property type="molecule type" value="Genomic_DNA"/>
</dbReference>
<evidence type="ECO:0000256" key="1">
    <source>
        <dbReference type="SAM" id="MobiDB-lite"/>
    </source>
</evidence>
<accession>A0ABR7H1H1</accession>
<proteinExistence type="predicted"/>
<keyword evidence="2" id="KW-1133">Transmembrane helix</keyword>
<keyword evidence="4" id="KW-1185">Reference proteome</keyword>
<evidence type="ECO:0000313" key="4">
    <source>
        <dbReference type="Proteomes" id="UP000634672"/>
    </source>
</evidence>
<gene>
    <name evidence="3" type="ORF">H8S75_03330</name>
</gene>
<dbReference type="Proteomes" id="UP000634672">
    <property type="component" value="Unassembled WGS sequence"/>
</dbReference>
<sequence>MEEDRLYGYDGPDTRREPVEEGLTPAEGLAGAGERPVNTEEGPANIEESPAAAEEGQATAEESPVNAEEGQATAEEGPATAEEGPVNAEESPATAEKGPANAEKELANAEEPAAEDAADCYDTQNSGTGSDFHELNGYPDTGSRQYESWGREEYRQNDNWQQDNRERGDWQQDNWQQDNRQQNNYQQPNYQQPTPQNSYYRDEYRQAANPAYTQPQKQSSMALASLIMGIIGIVTSCCCYGGVIFGSLGILFALLSKMGDTMEGYAKAGLITSIIALFLAAMAMIFLFGMMSSSLLSGGAF</sequence>